<evidence type="ECO:0000313" key="2">
    <source>
        <dbReference type="Proteomes" id="UP000479132"/>
    </source>
</evidence>
<dbReference type="Proteomes" id="UP000479132">
    <property type="component" value="Unassembled WGS sequence"/>
</dbReference>
<protein>
    <recommendedName>
        <fullName evidence="3">DUF4384 domain-containing protein</fullName>
    </recommendedName>
</protein>
<dbReference type="Gene3D" id="3.10.28.20">
    <property type="entry name" value="Acetamidase/Formamidase-like domains"/>
    <property type="match status" value="1"/>
</dbReference>
<sequence>MKILCSKKWLARLVFLSVFILLGNYCYGKQEQPEWVQNYGTKTPSLGSGYIIGFGMRALDGAKEEALADAKTQATGDLSRKVQVSVQTTVTSEVNETEETISSSFNSVSHTISNLELKGISFKIASEDEMIYALAYLDRDKAVAQYREKAKQTLERIRTIHNQASDFEQKGNTSEAIEQYVRLYPLYKSYYEQYAIANTLSGSESKAFDELTFETGGDDSNSLVNPRQLVAQENEVRKKIKKLTQKPVGSLSDALEVLVNQLKMQQVEIANNQVRNFRYQESDFSSEFGSYVGQSLQRKILSAFQNSKSSSKTITQGYYWDLGEEIEMSVTVNTEQGQRVAGAEVRLPKSGVPEKLELKPQNHEQALKTKEALSEGAIVDGGINVEVMSDKGSNGSSIVLNDGEDINFYFRVNQPSFLRLTYILANGMKVMLWDSYYIGTDRVNKVVAFPHTFEAAPPLGVERLIVTAYSKQPPKQNIVRKTINGQVYKVIPDEVSEMVAQTRGLKVKGDKMMRVGMDDLSITTISK</sequence>
<gene>
    <name evidence="1" type="ORF">G3569_15025</name>
</gene>
<evidence type="ECO:0000313" key="1">
    <source>
        <dbReference type="EMBL" id="NGP89670.1"/>
    </source>
</evidence>
<keyword evidence="2" id="KW-1185">Reference proteome</keyword>
<organism evidence="1 2">
    <name type="scientific">Fodinibius halophilus</name>
    <dbReference type="NCBI Taxonomy" id="1736908"/>
    <lineage>
        <taxon>Bacteria</taxon>
        <taxon>Pseudomonadati</taxon>
        <taxon>Balneolota</taxon>
        <taxon>Balneolia</taxon>
        <taxon>Balneolales</taxon>
        <taxon>Balneolaceae</taxon>
        <taxon>Fodinibius</taxon>
    </lineage>
</organism>
<name>A0A6M1TMT6_9BACT</name>
<proteinExistence type="predicted"/>
<evidence type="ECO:0008006" key="3">
    <source>
        <dbReference type="Google" id="ProtNLM"/>
    </source>
</evidence>
<accession>A0A6M1TMT6</accession>
<dbReference type="AlphaFoldDB" id="A0A6M1TMT6"/>
<dbReference type="RefSeq" id="WP_165270658.1">
    <property type="nucleotide sequence ID" value="NZ_JAALLS010000023.1"/>
</dbReference>
<reference evidence="1 2" key="1">
    <citation type="submission" date="2020-02" db="EMBL/GenBank/DDBJ databases">
        <title>Aliifodinibius halophilus 2W32, complete genome.</title>
        <authorList>
            <person name="Li Y."/>
            <person name="Wu S."/>
        </authorList>
    </citation>
    <scope>NUCLEOTIDE SEQUENCE [LARGE SCALE GENOMIC DNA]</scope>
    <source>
        <strain evidence="1 2">2W32</strain>
    </source>
</reference>
<dbReference type="EMBL" id="JAALLS010000023">
    <property type="protein sequence ID" value="NGP89670.1"/>
    <property type="molecule type" value="Genomic_DNA"/>
</dbReference>
<comment type="caution">
    <text evidence="1">The sequence shown here is derived from an EMBL/GenBank/DDBJ whole genome shotgun (WGS) entry which is preliminary data.</text>
</comment>